<protein>
    <submittedName>
        <fullName evidence="4">Uncharacterized protein</fullName>
    </submittedName>
</protein>
<reference evidence="4 5" key="1">
    <citation type="submission" date="2019-01" db="EMBL/GenBank/DDBJ databases">
        <authorList>
            <consortium name="Pathogen Informatics"/>
        </authorList>
    </citation>
    <scope>NUCLEOTIDE SEQUENCE [LARGE SCALE GENOMIC DNA]</scope>
    <source>
        <strain evidence="4 5">NCTC10179</strain>
    </source>
</reference>
<feature type="coiled-coil region" evidence="1">
    <location>
        <begin position="516"/>
        <end position="543"/>
    </location>
</feature>
<keyword evidence="3" id="KW-0732">Signal</keyword>
<feature type="coiled-coil region" evidence="1">
    <location>
        <begin position="577"/>
        <end position="604"/>
    </location>
</feature>
<feature type="coiled-coil region" evidence="1">
    <location>
        <begin position="89"/>
        <end position="330"/>
    </location>
</feature>
<evidence type="ECO:0000256" key="2">
    <source>
        <dbReference type="SAM" id="MobiDB-lite"/>
    </source>
</evidence>
<accession>A0A449B6P3</accession>
<feature type="coiled-coil region" evidence="1">
    <location>
        <begin position="405"/>
        <end position="484"/>
    </location>
</feature>
<proteinExistence type="predicted"/>
<feature type="compositionally biased region" description="Polar residues" evidence="2">
    <location>
        <begin position="781"/>
        <end position="794"/>
    </location>
</feature>
<name>A0A449B6P3_9BACT</name>
<feature type="chain" id="PRO_5019373277" evidence="3">
    <location>
        <begin position="26"/>
        <end position="805"/>
    </location>
</feature>
<keyword evidence="1" id="KW-0175">Coiled coil</keyword>
<dbReference type="Proteomes" id="UP000289497">
    <property type="component" value="Chromosome"/>
</dbReference>
<gene>
    <name evidence="4" type="ORF">NCTC10179_00450</name>
</gene>
<organism evidence="4 5">
    <name type="scientific">Mycoplasmopsis columboralis</name>
    <dbReference type="NCBI Taxonomy" id="171282"/>
    <lineage>
        <taxon>Bacteria</taxon>
        <taxon>Bacillati</taxon>
        <taxon>Mycoplasmatota</taxon>
        <taxon>Mycoplasmoidales</taxon>
        <taxon>Metamycoplasmataceae</taxon>
        <taxon>Mycoplasmopsis</taxon>
    </lineage>
</organism>
<feature type="compositionally biased region" description="Low complexity" evidence="2">
    <location>
        <begin position="795"/>
        <end position="805"/>
    </location>
</feature>
<feature type="signal peptide" evidence="3">
    <location>
        <begin position="1"/>
        <end position="25"/>
    </location>
</feature>
<evidence type="ECO:0000313" key="4">
    <source>
        <dbReference type="EMBL" id="VEU76276.1"/>
    </source>
</evidence>
<dbReference type="KEGG" id="mcou:NCTC10179_00450"/>
<evidence type="ECO:0000313" key="5">
    <source>
        <dbReference type="Proteomes" id="UP000289497"/>
    </source>
</evidence>
<dbReference type="RefSeq" id="WP_036434819.1">
    <property type="nucleotide sequence ID" value="NZ_LR215039.1"/>
</dbReference>
<dbReference type="EMBL" id="LR215039">
    <property type="protein sequence ID" value="VEU76276.1"/>
    <property type="molecule type" value="Genomic_DNA"/>
</dbReference>
<keyword evidence="5" id="KW-1185">Reference proteome</keyword>
<evidence type="ECO:0000256" key="3">
    <source>
        <dbReference type="SAM" id="SignalP"/>
    </source>
</evidence>
<evidence type="ECO:0000256" key="1">
    <source>
        <dbReference type="SAM" id="Coils"/>
    </source>
</evidence>
<sequence>MKNKGRKITGAILALGLVAGVSAVAALTTLQKRSQKEKGTRVDYKETQTENDRVLNEYKQSSDQILDAYSKYLSTPSYLSVESLRDKHLMNYEQINEQTKQEKLQELEKLAKKLSAKLPVEKAMEVLKNAELTDEQKADLQKAIDNLNNVVDSNQTSQDFEKALNDLLDATNKAQVQSDEAIQEEKELENAKKELLQAISDSKVLKDTLLESNKAALDEILNRYEQLANATDATTEGLIQAKANLENELKDLMLKNDKESLLAKAEAFKSSEAYTSATQEKQQQLDQLVEKVKALDLATAEGKESYPAEKENLLNKMKELEDDKAARELKMQYLAKADELAQLAANGGNYSELGKDVPALSAERKAILDSLITSDKEALNSNLTTEQIQEKLDNLSTKYKQLVLLDELDTTINKAKEAKGSLNEEHQAQLQTLIDQKEALKSNENVSADELKEAINQLNAKSVELKLQEELDEATKAYNSVKEHPKYSSLSEQDKAELEDLMSALKGVDISDRSNEEQFNASKTQLLEKVEELKIKLSKAETAEENDEFKADPMYNQLTEDQKLELEGLASEVANAAESGENASEQFNSKKEQFENKLRELQAFAYEKEATSVLNNYRDIAASGGQFDGEQISRFEQSVKDKWEEEYTDYAFELAGLDDSDIDTLKSAVALIKQEAHDKFAQLIEEDKKEKAKSQYTANLGRLNNLLNNETIVYHLSHNDYPEEITTPLRDAYNNSSNVKTQSTLDLETATYDQILASTQSITQAFQELRAAYGKFRTESENYSATHGNPTDANTSSETSTTGSN</sequence>
<feature type="region of interest" description="Disordered" evidence="2">
    <location>
        <begin position="781"/>
        <end position="805"/>
    </location>
</feature>
<dbReference type="AlphaFoldDB" id="A0A449B6P3"/>